<feature type="region of interest" description="Disordered" evidence="1">
    <location>
        <begin position="1"/>
        <end position="47"/>
    </location>
</feature>
<name>A0A193LJX6_9GAMM</name>
<evidence type="ECO:0000313" key="2">
    <source>
        <dbReference type="EMBL" id="ANO52704.1"/>
    </source>
</evidence>
<gene>
    <name evidence="2" type="ORF">BA177_17240</name>
</gene>
<protein>
    <recommendedName>
        <fullName evidence="4">DUF883 domain-containing protein</fullName>
    </recommendedName>
</protein>
<feature type="compositionally biased region" description="Basic and acidic residues" evidence="1">
    <location>
        <begin position="31"/>
        <end position="47"/>
    </location>
</feature>
<dbReference type="Proteomes" id="UP000092695">
    <property type="component" value="Chromosome"/>
</dbReference>
<keyword evidence="3" id="KW-1185">Reference proteome</keyword>
<reference evidence="2 3" key="1">
    <citation type="submission" date="2016-06" db="EMBL/GenBank/DDBJ databases">
        <title>Complete genome sequence of a deep-branching marine Gamma Proteobacterium Woeseia oceani type strain XK5.</title>
        <authorList>
            <person name="Mu D."/>
            <person name="Du Z."/>
        </authorList>
    </citation>
    <scope>NUCLEOTIDE SEQUENCE [LARGE SCALE GENOMIC DNA]</scope>
    <source>
        <strain evidence="2 3">XK5</strain>
    </source>
</reference>
<dbReference type="AlphaFoldDB" id="A0A193LJX6"/>
<dbReference type="STRING" id="1548547.BA177_17240"/>
<evidence type="ECO:0000313" key="3">
    <source>
        <dbReference type="Proteomes" id="UP000092695"/>
    </source>
</evidence>
<accession>A0A193LJX6</accession>
<proteinExistence type="predicted"/>
<sequence>MNAKANKATSHSTTQHAAETAHNFIDAAAAKAEKAEKEVRARAHAVGDKAEATQELASKKAGNVLSQTQEFVREQPLAAAGMAFAAGVIASALLRR</sequence>
<dbReference type="KEGG" id="woc:BA177_17240"/>
<evidence type="ECO:0008006" key="4">
    <source>
        <dbReference type="Google" id="ProtNLM"/>
    </source>
</evidence>
<dbReference type="EMBL" id="CP016268">
    <property type="protein sequence ID" value="ANO52704.1"/>
    <property type="molecule type" value="Genomic_DNA"/>
</dbReference>
<evidence type="ECO:0000256" key="1">
    <source>
        <dbReference type="SAM" id="MobiDB-lite"/>
    </source>
</evidence>
<organism evidence="2 3">
    <name type="scientific">Woeseia oceani</name>
    <dbReference type="NCBI Taxonomy" id="1548547"/>
    <lineage>
        <taxon>Bacteria</taxon>
        <taxon>Pseudomonadati</taxon>
        <taxon>Pseudomonadota</taxon>
        <taxon>Gammaproteobacteria</taxon>
        <taxon>Woeseiales</taxon>
        <taxon>Woeseiaceae</taxon>
        <taxon>Woeseia</taxon>
    </lineage>
</organism>
<dbReference type="RefSeq" id="WP_068618288.1">
    <property type="nucleotide sequence ID" value="NZ_CP016268.1"/>
</dbReference>
<feature type="compositionally biased region" description="Polar residues" evidence="1">
    <location>
        <begin position="7"/>
        <end position="17"/>
    </location>
</feature>